<dbReference type="InterPro" id="IPR002523">
    <property type="entry name" value="MgTranspt_CorA/ZnTranspt_ZntB"/>
</dbReference>
<protein>
    <submittedName>
        <fullName evidence="10">Mg2+ and Co2+ transporter CorA</fullName>
    </submittedName>
</protein>
<evidence type="ECO:0000256" key="2">
    <source>
        <dbReference type="ARBA" id="ARBA00009765"/>
    </source>
</evidence>
<evidence type="ECO:0000313" key="10">
    <source>
        <dbReference type="EMBL" id="MBB3152395.1"/>
    </source>
</evidence>
<comment type="similarity">
    <text evidence="2">Belongs to the CorA metal ion transporter (MIT) (TC 1.A.35) family.</text>
</comment>
<keyword evidence="6 9" id="KW-1133">Transmembrane helix</keyword>
<dbReference type="EMBL" id="JACHXW010000006">
    <property type="protein sequence ID" value="MBB3152395.1"/>
    <property type="molecule type" value="Genomic_DNA"/>
</dbReference>
<dbReference type="GO" id="GO:0015087">
    <property type="term" value="F:cobalt ion transmembrane transporter activity"/>
    <property type="evidence" value="ECO:0007669"/>
    <property type="project" value="TreeGrafter"/>
</dbReference>
<dbReference type="SUPFAM" id="SSF144083">
    <property type="entry name" value="Magnesium transport protein CorA, transmembrane region"/>
    <property type="match status" value="1"/>
</dbReference>
<evidence type="ECO:0000256" key="8">
    <source>
        <dbReference type="SAM" id="MobiDB-lite"/>
    </source>
</evidence>
<dbReference type="Pfam" id="PF01544">
    <property type="entry name" value="CorA"/>
    <property type="match status" value="1"/>
</dbReference>
<dbReference type="PANTHER" id="PTHR46494:SF2">
    <property type="entry name" value="MAGNESIUM TRANSPORT PROTEIN CORA"/>
    <property type="match status" value="1"/>
</dbReference>
<comment type="subcellular location">
    <subcellularLocation>
        <location evidence="1">Cell membrane</location>
        <topology evidence="1">Multi-pass membrane protein</topology>
    </subcellularLocation>
</comment>
<evidence type="ECO:0000256" key="5">
    <source>
        <dbReference type="ARBA" id="ARBA00022692"/>
    </source>
</evidence>
<dbReference type="RefSeq" id="WP_183562313.1">
    <property type="nucleotide sequence ID" value="NZ_CBCSLB010000005.1"/>
</dbReference>
<comment type="caution">
    <text evidence="10">The sequence shown here is derived from an EMBL/GenBank/DDBJ whole genome shotgun (WGS) entry which is preliminary data.</text>
</comment>
<dbReference type="GO" id="GO:0005886">
    <property type="term" value="C:plasma membrane"/>
    <property type="evidence" value="ECO:0007669"/>
    <property type="project" value="UniProtKB-SubCell"/>
</dbReference>
<evidence type="ECO:0000256" key="4">
    <source>
        <dbReference type="ARBA" id="ARBA00022475"/>
    </source>
</evidence>
<proteinExistence type="inferred from homology"/>
<keyword evidence="11" id="KW-1185">Reference proteome</keyword>
<evidence type="ECO:0000256" key="1">
    <source>
        <dbReference type="ARBA" id="ARBA00004651"/>
    </source>
</evidence>
<evidence type="ECO:0000313" key="11">
    <source>
        <dbReference type="Proteomes" id="UP000518605"/>
    </source>
</evidence>
<dbReference type="GO" id="GO:0015095">
    <property type="term" value="F:magnesium ion transmembrane transporter activity"/>
    <property type="evidence" value="ECO:0007669"/>
    <property type="project" value="TreeGrafter"/>
</dbReference>
<dbReference type="SUPFAM" id="SSF143865">
    <property type="entry name" value="CorA soluble domain-like"/>
    <property type="match status" value="1"/>
</dbReference>
<dbReference type="GO" id="GO:0050897">
    <property type="term" value="F:cobalt ion binding"/>
    <property type="evidence" value="ECO:0007669"/>
    <property type="project" value="TreeGrafter"/>
</dbReference>
<reference evidence="10 11" key="1">
    <citation type="submission" date="2020-08" db="EMBL/GenBank/DDBJ databases">
        <title>Genomic Encyclopedia of Type Strains, Phase III (KMG-III): the genomes of soil and plant-associated and newly described type strains.</title>
        <authorList>
            <person name="Whitman W."/>
        </authorList>
    </citation>
    <scope>NUCLEOTIDE SEQUENCE [LARGE SCALE GENOMIC DNA]</scope>
    <source>
        <strain evidence="10 11">CECT 8234</strain>
    </source>
</reference>
<evidence type="ECO:0000256" key="3">
    <source>
        <dbReference type="ARBA" id="ARBA00022448"/>
    </source>
</evidence>
<accession>A0A7W5GA52</accession>
<gene>
    <name evidence="10" type="ORF">FHS16_002445</name>
</gene>
<organism evidence="10 11">
    <name type="scientific">Paenibacillus endophyticus</name>
    <dbReference type="NCBI Taxonomy" id="1294268"/>
    <lineage>
        <taxon>Bacteria</taxon>
        <taxon>Bacillati</taxon>
        <taxon>Bacillota</taxon>
        <taxon>Bacilli</taxon>
        <taxon>Bacillales</taxon>
        <taxon>Paenibacillaceae</taxon>
        <taxon>Paenibacillus</taxon>
    </lineage>
</organism>
<dbReference type="Gene3D" id="1.20.58.340">
    <property type="entry name" value="Magnesium transport protein CorA, transmembrane region"/>
    <property type="match status" value="2"/>
</dbReference>
<sequence>MIHRMLRYPAGWEWHVLQQARQQTVRDEPLPSRKNAHKLAASSREEQRAVKAFTKQEQDAAEQHMDELKLQFPESAAWIDECAGRRTNNISVGETSRSGKLLYGTLMFQVTDDQADVQPFHFWLTDKKLLTMHEDMRLPLRLQAVQHAPKLESCTTAPEAMFIMLSIILDTFHAGLDGFEKRLGELETTMRQENRTGLIDVIFERRYDLLHWSHLFIPVREVHSAAKEAFMDDLTESDSFQRITHKLERIEALLKHYALEIDTLISMDDAISNFRGNDIMKTLTIFTVLFLPATIIGGIWGVNFENLPFKEYKWSFTAMIGAILIITLCMYVWLWKKGWTGDLLNGRSPKEIVAAEDAPIQVKRSDRRRAGRVKASASSSATKEKSRTHRK</sequence>
<name>A0A7W5GA52_9BACL</name>
<dbReference type="CDD" id="cd12821">
    <property type="entry name" value="EcCorA_ZntB-like"/>
    <property type="match status" value="1"/>
</dbReference>
<dbReference type="Proteomes" id="UP000518605">
    <property type="component" value="Unassembled WGS sequence"/>
</dbReference>
<dbReference type="AlphaFoldDB" id="A0A7W5GA52"/>
<feature type="transmembrane region" description="Helical" evidence="9">
    <location>
        <begin position="283"/>
        <end position="302"/>
    </location>
</feature>
<evidence type="ECO:0000256" key="9">
    <source>
        <dbReference type="SAM" id="Phobius"/>
    </source>
</evidence>
<dbReference type="PANTHER" id="PTHR46494">
    <property type="entry name" value="CORA FAMILY METAL ION TRANSPORTER (EUROFUNG)"/>
    <property type="match status" value="1"/>
</dbReference>
<dbReference type="InterPro" id="IPR045861">
    <property type="entry name" value="CorA_cytoplasmic_dom"/>
</dbReference>
<evidence type="ECO:0000256" key="7">
    <source>
        <dbReference type="ARBA" id="ARBA00023136"/>
    </source>
</evidence>
<feature type="transmembrane region" description="Helical" evidence="9">
    <location>
        <begin position="314"/>
        <end position="334"/>
    </location>
</feature>
<dbReference type="InterPro" id="IPR045863">
    <property type="entry name" value="CorA_TM1_TM2"/>
</dbReference>
<dbReference type="GO" id="GO:0000287">
    <property type="term" value="F:magnesium ion binding"/>
    <property type="evidence" value="ECO:0007669"/>
    <property type="project" value="TreeGrafter"/>
</dbReference>
<feature type="region of interest" description="Disordered" evidence="8">
    <location>
        <begin position="25"/>
        <end position="47"/>
    </location>
</feature>
<keyword evidence="4" id="KW-1003">Cell membrane</keyword>
<feature type="region of interest" description="Disordered" evidence="8">
    <location>
        <begin position="363"/>
        <end position="391"/>
    </location>
</feature>
<keyword evidence="5 9" id="KW-0812">Transmembrane</keyword>
<evidence type="ECO:0000256" key="6">
    <source>
        <dbReference type="ARBA" id="ARBA00022989"/>
    </source>
</evidence>
<keyword evidence="3" id="KW-0813">Transport</keyword>
<keyword evidence="7 9" id="KW-0472">Membrane</keyword>